<dbReference type="EMBL" id="BMGB01000002">
    <property type="protein sequence ID" value="GGB13685.1"/>
    <property type="molecule type" value="Genomic_DNA"/>
</dbReference>
<keyword evidence="2" id="KW-0472">Membrane</keyword>
<evidence type="ECO:0000256" key="1">
    <source>
        <dbReference type="SAM" id="MobiDB-lite"/>
    </source>
</evidence>
<dbReference type="Pfam" id="PF13399">
    <property type="entry name" value="LytR_C"/>
    <property type="match status" value="1"/>
</dbReference>
<keyword evidence="2" id="KW-1133">Transmembrane helix</keyword>
<reference evidence="4" key="2">
    <citation type="submission" date="2020-09" db="EMBL/GenBank/DDBJ databases">
        <authorList>
            <person name="Sun Q."/>
            <person name="Zhou Y."/>
        </authorList>
    </citation>
    <scope>NUCLEOTIDE SEQUENCE</scope>
    <source>
        <strain evidence="4">CGMCC 1.12813</strain>
    </source>
</reference>
<dbReference type="Proteomes" id="UP000606922">
    <property type="component" value="Unassembled WGS sequence"/>
</dbReference>
<dbReference type="PANTHER" id="PTHR33392:SF6">
    <property type="entry name" value="POLYISOPRENYL-TEICHOIC ACID--PEPTIDOGLYCAN TEICHOIC ACID TRANSFERASE TAGU"/>
    <property type="match status" value="1"/>
</dbReference>
<dbReference type="AlphaFoldDB" id="A0A916SRS2"/>
<name>A0A916SRS2_9MICO</name>
<gene>
    <name evidence="4" type="ORF">GCM10010979_30190</name>
</gene>
<dbReference type="PANTHER" id="PTHR33392">
    <property type="entry name" value="POLYISOPRENYL-TEICHOIC ACID--PEPTIDOGLYCAN TEICHOIC ACID TRANSFERASE TAGU"/>
    <property type="match status" value="1"/>
</dbReference>
<evidence type="ECO:0000259" key="3">
    <source>
        <dbReference type="Pfam" id="PF13399"/>
    </source>
</evidence>
<dbReference type="RefSeq" id="WP_188511587.1">
    <property type="nucleotide sequence ID" value="NZ_BMGB01000002.1"/>
</dbReference>
<comment type="caution">
    <text evidence="4">The sequence shown here is derived from an EMBL/GenBank/DDBJ whole genome shotgun (WGS) entry which is preliminary data.</text>
</comment>
<keyword evidence="2" id="KW-0812">Transmembrane</keyword>
<proteinExistence type="predicted"/>
<protein>
    <recommendedName>
        <fullName evidence="3">LytR/CpsA/Psr regulator C-terminal domain-containing protein</fullName>
    </recommendedName>
</protein>
<dbReference type="InterPro" id="IPR050922">
    <property type="entry name" value="LytR/CpsA/Psr_CW_biosynth"/>
</dbReference>
<evidence type="ECO:0000313" key="5">
    <source>
        <dbReference type="Proteomes" id="UP000606922"/>
    </source>
</evidence>
<feature type="compositionally biased region" description="Low complexity" evidence="1">
    <location>
        <begin position="71"/>
        <end position="90"/>
    </location>
</feature>
<dbReference type="Gene3D" id="3.30.70.2390">
    <property type="match status" value="1"/>
</dbReference>
<organism evidence="4 5">
    <name type="scientific">Conyzicola nivalis</name>
    <dbReference type="NCBI Taxonomy" id="1477021"/>
    <lineage>
        <taxon>Bacteria</taxon>
        <taxon>Bacillati</taxon>
        <taxon>Actinomycetota</taxon>
        <taxon>Actinomycetes</taxon>
        <taxon>Micrococcales</taxon>
        <taxon>Microbacteriaceae</taxon>
        <taxon>Conyzicola</taxon>
    </lineage>
</organism>
<accession>A0A916SRS2</accession>
<evidence type="ECO:0000313" key="4">
    <source>
        <dbReference type="EMBL" id="GGB13685.1"/>
    </source>
</evidence>
<evidence type="ECO:0000256" key="2">
    <source>
        <dbReference type="SAM" id="Phobius"/>
    </source>
</evidence>
<feature type="transmembrane region" description="Helical" evidence="2">
    <location>
        <begin position="32"/>
        <end position="53"/>
    </location>
</feature>
<feature type="region of interest" description="Disordered" evidence="1">
    <location>
        <begin position="67"/>
        <end position="90"/>
    </location>
</feature>
<keyword evidence="5" id="KW-1185">Reference proteome</keyword>
<feature type="domain" description="LytR/CpsA/Psr regulator C-terminal" evidence="3">
    <location>
        <begin position="100"/>
        <end position="186"/>
    </location>
</feature>
<sequence length="190" mass="19810">MASYPKDRFDDLPKDLVRVGAHRAPRKRGGGWVGFAWAALATLVLVVGGFYVVTLIDDSVRFEIPGFPQADETSSSPEDESTPTALPLTDPATIDPARAITITVLNGTPVVGQQTVVSDTLTAAGWPIGSATTASTSDIEETIVYYSNPADEDIARGLVSTLGVGDVKESTAFLGAPVTIVLGSDYTPAG</sequence>
<reference evidence="4" key="1">
    <citation type="journal article" date="2014" name="Int. J. Syst. Evol. Microbiol.">
        <title>Complete genome sequence of Corynebacterium casei LMG S-19264T (=DSM 44701T), isolated from a smear-ripened cheese.</title>
        <authorList>
            <consortium name="US DOE Joint Genome Institute (JGI-PGF)"/>
            <person name="Walter F."/>
            <person name="Albersmeier A."/>
            <person name="Kalinowski J."/>
            <person name="Ruckert C."/>
        </authorList>
    </citation>
    <scope>NUCLEOTIDE SEQUENCE</scope>
    <source>
        <strain evidence="4">CGMCC 1.12813</strain>
    </source>
</reference>
<dbReference type="InterPro" id="IPR027381">
    <property type="entry name" value="LytR/CpsA/Psr_C"/>
</dbReference>